<feature type="non-terminal residue" evidence="4">
    <location>
        <position position="121"/>
    </location>
</feature>
<keyword evidence="2 3" id="KW-0040">ANK repeat</keyword>
<dbReference type="RefSeq" id="XP_060364582.1">
    <property type="nucleotide sequence ID" value="XM_060503385.1"/>
</dbReference>
<proteinExistence type="predicted"/>
<feature type="repeat" description="ANK" evidence="3">
    <location>
        <begin position="8"/>
        <end position="40"/>
    </location>
</feature>
<dbReference type="Gene3D" id="1.25.40.20">
    <property type="entry name" value="Ankyrin repeat-containing domain"/>
    <property type="match status" value="1"/>
</dbReference>
<evidence type="ECO:0000256" key="3">
    <source>
        <dbReference type="PROSITE-ProRule" id="PRU00023"/>
    </source>
</evidence>
<organism evidence="4 5">
    <name type="scientific">Glomerella acutata</name>
    <name type="common">Colletotrichum acutatum</name>
    <dbReference type="NCBI Taxonomy" id="27357"/>
    <lineage>
        <taxon>Eukaryota</taxon>
        <taxon>Fungi</taxon>
        <taxon>Dikarya</taxon>
        <taxon>Ascomycota</taxon>
        <taxon>Pezizomycotina</taxon>
        <taxon>Sordariomycetes</taxon>
        <taxon>Hypocreomycetidae</taxon>
        <taxon>Glomerellales</taxon>
        <taxon>Glomerellaceae</taxon>
        <taxon>Colletotrichum</taxon>
        <taxon>Colletotrichum acutatum species complex</taxon>
    </lineage>
</organism>
<dbReference type="PROSITE" id="PS50088">
    <property type="entry name" value="ANK_REPEAT"/>
    <property type="match status" value="1"/>
</dbReference>
<dbReference type="GeneID" id="85387284"/>
<evidence type="ECO:0000313" key="5">
    <source>
        <dbReference type="Proteomes" id="UP001244207"/>
    </source>
</evidence>
<accession>A0AAD8XEQ7</accession>
<dbReference type="SMART" id="SM00248">
    <property type="entry name" value="ANK"/>
    <property type="match status" value="3"/>
</dbReference>
<name>A0AAD8XEQ7_GLOAC</name>
<evidence type="ECO:0000256" key="2">
    <source>
        <dbReference type="ARBA" id="ARBA00023043"/>
    </source>
</evidence>
<dbReference type="InterPro" id="IPR002110">
    <property type="entry name" value="Ankyrin_rpt"/>
</dbReference>
<reference evidence="4" key="1">
    <citation type="submission" date="2021-12" db="EMBL/GenBank/DDBJ databases">
        <title>Comparative genomics, transcriptomics and evolutionary studies reveal genomic signatures of adaptation to plant cell wall in hemibiotrophic fungi.</title>
        <authorList>
            <consortium name="DOE Joint Genome Institute"/>
            <person name="Baroncelli R."/>
            <person name="Diaz J.F."/>
            <person name="Benocci T."/>
            <person name="Peng M."/>
            <person name="Battaglia E."/>
            <person name="Haridas S."/>
            <person name="Andreopoulos W."/>
            <person name="Labutti K."/>
            <person name="Pangilinan J."/>
            <person name="Floch G.L."/>
            <person name="Makela M.R."/>
            <person name="Henrissat B."/>
            <person name="Grigoriev I.V."/>
            <person name="Crouch J.A."/>
            <person name="De Vries R.P."/>
            <person name="Sukno S.A."/>
            <person name="Thon M.R."/>
        </authorList>
    </citation>
    <scope>NUCLEOTIDE SEQUENCE</scope>
    <source>
        <strain evidence="4">CBS 112980</strain>
    </source>
</reference>
<dbReference type="EMBL" id="JAHMHS010000051">
    <property type="protein sequence ID" value="KAK1724527.1"/>
    <property type="molecule type" value="Genomic_DNA"/>
</dbReference>
<dbReference type="InterPro" id="IPR036770">
    <property type="entry name" value="Ankyrin_rpt-contain_sf"/>
</dbReference>
<evidence type="ECO:0000313" key="4">
    <source>
        <dbReference type="EMBL" id="KAK1724527.1"/>
    </source>
</evidence>
<protein>
    <submittedName>
        <fullName evidence="4">Ankyrin repeat-containing domain protein</fullName>
    </submittedName>
</protein>
<keyword evidence="5" id="KW-1185">Reference proteome</keyword>
<dbReference type="AlphaFoldDB" id="A0AAD8XEQ7"/>
<keyword evidence="1" id="KW-0677">Repeat</keyword>
<dbReference type="PANTHER" id="PTHR24173">
    <property type="entry name" value="ANKYRIN REPEAT CONTAINING"/>
    <property type="match status" value="1"/>
</dbReference>
<gene>
    <name evidence="4" type="ORF">BDZ83DRAFT_539292</name>
</gene>
<dbReference type="Pfam" id="PF12796">
    <property type="entry name" value="Ank_2"/>
    <property type="match status" value="1"/>
</dbReference>
<dbReference type="Proteomes" id="UP001244207">
    <property type="component" value="Unassembled WGS sequence"/>
</dbReference>
<feature type="non-terminal residue" evidence="4">
    <location>
        <position position="1"/>
    </location>
</feature>
<comment type="caution">
    <text evidence="4">The sequence shown here is derived from an EMBL/GenBank/DDBJ whole genome shotgun (WGS) entry which is preliminary data.</text>
</comment>
<dbReference type="SUPFAM" id="SSF48403">
    <property type="entry name" value="Ankyrin repeat"/>
    <property type="match status" value="1"/>
</dbReference>
<evidence type="ECO:0000256" key="1">
    <source>
        <dbReference type="ARBA" id="ARBA00022737"/>
    </source>
</evidence>
<dbReference type="PANTHER" id="PTHR24173:SF83">
    <property type="entry name" value="SOCS BOX DOMAIN-CONTAINING PROTEIN"/>
    <property type="match status" value="1"/>
</dbReference>
<sequence length="121" mass="12999">HWPKQDEFRGSPLHYAVISKCEASLLLLLSHGADPNSMDERPRSPLIIAAQYNLTPIAQLLVESSAGLASSDCVQTTALMCAAAEGNMGMIRILDQSNLVLSKTDHSGYTALHHAVNGQDT</sequence>